<evidence type="ECO:0000259" key="7">
    <source>
        <dbReference type="PROSITE" id="PS50011"/>
    </source>
</evidence>
<keyword evidence="6" id="KW-0418">Kinase</keyword>
<dbReference type="RefSeq" id="XP_004024330.1">
    <property type="nucleotide sequence ID" value="XM_004024281.1"/>
</dbReference>
<dbReference type="InterPro" id="IPR000719">
    <property type="entry name" value="Prot_kinase_dom"/>
</dbReference>
<dbReference type="GO" id="GO:0004674">
    <property type="term" value="F:protein serine/threonine kinase activity"/>
    <property type="evidence" value="ECO:0007669"/>
    <property type="project" value="UniProtKB-KW"/>
</dbReference>
<sequence length="434" mass="51694">MSIVELRVCGRYKLAERIGAGAFGQLFIGKNVQTYQNVAIKIEEIKSRYPQLLYEGKIMQNLQGGIGISTMYWCGQEGDYNFLVMELLGENLEELFELCDRKFSLKSVLMLAEQLISNIEYIHFKAYIHRDIKPENFLIGLNKMHKTFYTIDFGLSKRYRDFRTYEHIPFREKKPLISTARYASINSHKGYEQSRRDDMESIAYILVYFLKGKLPWQGIKCQNREEKYNKIKDMKINIPLNELCAGLPPEFAYFITECRNMKFEDKPDYSYFKKIFRERFIKEGFIYDYIYDWLLIPIKNKKTEIIPMIPINFECGENEEENNKYMQQLDFLSDLSSSLNEEDDEIDEEKVQNLDEQTQIAQQQDINIKQIDGFILQQQLKTNVLQQNNLQKNQKFQQSQIRQTNQIYKNTANQQELLNKRYNKQQKKNDCFIF</sequence>
<dbReference type="GO" id="GO:0005524">
    <property type="term" value="F:ATP binding"/>
    <property type="evidence" value="ECO:0007669"/>
    <property type="project" value="UniProtKB-UniRule"/>
</dbReference>
<dbReference type="PROSITE" id="PS00108">
    <property type="entry name" value="PROTEIN_KINASE_ST"/>
    <property type="match status" value="1"/>
</dbReference>
<evidence type="ECO:0000256" key="5">
    <source>
        <dbReference type="PROSITE-ProRule" id="PRU10141"/>
    </source>
</evidence>
<dbReference type="EC" id="2.7.11.1" evidence="1"/>
<feature type="binding site" evidence="5">
    <location>
        <position position="41"/>
    </location>
    <ligand>
        <name>ATP</name>
        <dbReference type="ChEBI" id="CHEBI:30616"/>
    </ligand>
</feature>
<dbReference type="FunFam" id="1.10.510.10:FF:000596">
    <property type="entry name" value="CK1 family protein kinase"/>
    <property type="match status" value="1"/>
</dbReference>
<dbReference type="eggNOG" id="KOG1164">
    <property type="taxonomic scope" value="Eukaryota"/>
</dbReference>
<accession>G0R518</accession>
<dbReference type="STRING" id="857967.G0R518"/>
<dbReference type="AlphaFoldDB" id="G0R518"/>
<dbReference type="Gene3D" id="1.10.510.10">
    <property type="entry name" value="Transferase(Phosphotransferase) domain 1"/>
    <property type="match status" value="1"/>
</dbReference>
<dbReference type="InParanoid" id="G0R518"/>
<organism evidence="8 9">
    <name type="scientific">Ichthyophthirius multifiliis</name>
    <name type="common">White spot disease agent</name>
    <name type="synonym">Ich</name>
    <dbReference type="NCBI Taxonomy" id="5932"/>
    <lineage>
        <taxon>Eukaryota</taxon>
        <taxon>Sar</taxon>
        <taxon>Alveolata</taxon>
        <taxon>Ciliophora</taxon>
        <taxon>Intramacronucleata</taxon>
        <taxon>Oligohymenophorea</taxon>
        <taxon>Hymenostomatida</taxon>
        <taxon>Ophryoglenina</taxon>
        <taxon>Ichthyophthirius</taxon>
    </lineage>
</organism>
<evidence type="ECO:0000256" key="3">
    <source>
        <dbReference type="ARBA" id="ARBA00022840"/>
    </source>
</evidence>
<comment type="similarity">
    <text evidence="6">Belongs to the protein kinase superfamily.</text>
</comment>
<dbReference type="Pfam" id="PF00069">
    <property type="entry name" value="Pkinase"/>
    <property type="match status" value="1"/>
</dbReference>
<dbReference type="InterPro" id="IPR011009">
    <property type="entry name" value="Kinase-like_dom_sf"/>
</dbReference>
<dbReference type="GeneID" id="14903478"/>
<evidence type="ECO:0000256" key="1">
    <source>
        <dbReference type="ARBA" id="ARBA00012513"/>
    </source>
</evidence>
<keyword evidence="2 5" id="KW-0547">Nucleotide-binding</keyword>
<proteinExistence type="inferred from homology"/>
<dbReference type="SUPFAM" id="SSF56112">
    <property type="entry name" value="Protein kinase-like (PK-like)"/>
    <property type="match status" value="1"/>
</dbReference>
<keyword evidence="6" id="KW-0723">Serine/threonine-protein kinase</keyword>
<dbReference type="OrthoDB" id="291507at2759"/>
<dbReference type="EMBL" id="GL984360">
    <property type="protein sequence ID" value="EGR27420.1"/>
    <property type="molecule type" value="Genomic_DNA"/>
</dbReference>
<dbReference type="PROSITE" id="PS50011">
    <property type="entry name" value="PROTEIN_KINASE_DOM"/>
    <property type="match status" value="1"/>
</dbReference>
<keyword evidence="3 5" id="KW-0067">ATP-binding</keyword>
<dbReference type="CDD" id="cd14016">
    <property type="entry name" value="STKc_CK1"/>
    <property type="match status" value="1"/>
</dbReference>
<name>G0R518_ICHMU</name>
<gene>
    <name evidence="8" type="ORF">IMG5_196020</name>
</gene>
<evidence type="ECO:0000256" key="4">
    <source>
        <dbReference type="ARBA" id="ARBA00023860"/>
    </source>
</evidence>
<keyword evidence="6" id="KW-0808">Transferase</keyword>
<keyword evidence="9" id="KW-1185">Reference proteome</keyword>
<evidence type="ECO:0000256" key="2">
    <source>
        <dbReference type="ARBA" id="ARBA00022741"/>
    </source>
</evidence>
<dbReference type="Proteomes" id="UP000008983">
    <property type="component" value="Unassembled WGS sequence"/>
</dbReference>
<dbReference type="InterPro" id="IPR008271">
    <property type="entry name" value="Ser/Thr_kinase_AS"/>
</dbReference>
<evidence type="ECO:0000256" key="6">
    <source>
        <dbReference type="RuleBase" id="RU000304"/>
    </source>
</evidence>
<dbReference type="PROSITE" id="PS00107">
    <property type="entry name" value="PROTEIN_KINASE_ATP"/>
    <property type="match status" value="1"/>
</dbReference>
<dbReference type="SMART" id="SM00220">
    <property type="entry name" value="S_TKc"/>
    <property type="match status" value="1"/>
</dbReference>
<evidence type="ECO:0000313" key="8">
    <source>
        <dbReference type="EMBL" id="EGR27420.1"/>
    </source>
</evidence>
<dbReference type="InterPro" id="IPR017441">
    <property type="entry name" value="Protein_kinase_ATP_BS"/>
</dbReference>
<feature type="domain" description="Protein kinase" evidence="7">
    <location>
        <begin position="12"/>
        <end position="281"/>
    </location>
</feature>
<dbReference type="OMA" id="GRDKGYN"/>
<protein>
    <recommendedName>
        <fullName evidence="4">Casein kinase I</fullName>
        <ecNumber evidence="1">2.7.11.1</ecNumber>
    </recommendedName>
</protein>
<dbReference type="PANTHER" id="PTHR11909">
    <property type="entry name" value="CASEIN KINASE-RELATED"/>
    <property type="match status" value="1"/>
</dbReference>
<evidence type="ECO:0000313" key="9">
    <source>
        <dbReference type="Proteomes" id="UP000008983"/>
    </source>
</evidence>
<reference evidence="8 9" key="1">
    <citation type="submission" date="2011-07" db="EMBL/GenBank/DDBJ databases">
        <authorList>
            <person name="Coyne R."/>
            <person name="Brami D."/>
            <person name="Johnson J."/>
            <person name="Hostetler J."/>
            <person name="Hannick L."/>
            <person name="Clark T."/>
            <person name="Cassidy-Hanley D."/>
            <person name="Inman J."/>
        </authorList>
    </citation>
    <scope>NUCLEOTIDE SEQUENCE [LARGE SCALE GENOMIC DNA]</scope>
    <source>
        <strain evidence="8 9">G5</strain>
    </source>
</reference>
<dbReference type="InterPro" id="IPR050235">
    <property type="entry name" value="CK1_Ser-Thr_kinase"/>
</dbReference>